<evidence type="ECO:0000256" key="3">
    <source>
        <dbReference type="ARBA" id="ARBA00010617"/>
    </source>
</evidence>
<proteinExistence type="inferred from homology"/>
<evidence type="ECO:0000313" key="10">
    <source>
        <dbReference type="EMBL" id="CAG7785564.1"/>
    </source>
</evidence>
<evidence type="ECO:0000256" key="8">
    <source>
        <dbReference type="ARBA" id="ARBA00023033"/>
    </source>
</evidence>
<dbReference type="GO" id="GO:0046872">
    <property type="term" value="F:metal ion binding"/>
    <property type="evidence" value="ECO:0007669"/>
    <property type="project" value="UniProtKB-KW"/>
</dbReference>
<accession>A0A8J2PGU0</accession>
<keyword evidence="8" id="KW-0503">Monooxygenase</keyword>
<keyword evidence="7" id="KW-0408">Iron</keyword>
<dbReference type="AlphaFoldDB" id="A0A8J2PGU0"/>
<evidence type="ECO:0000313" key="11">
    <source>
        <dbReference type="Proteomes" id="UP000708208"/>
    </source>
</evidence>
<evidence type="ECO:0000256" key="5">
    <source>
        <dbReference type="ARBA" id="ARBA00022723"/>
    </source>
</evidence>
<name>A0A8J2PGU0_9HEXA</name>
<dbReference type="PANTHER" id="PTHR24292">
    <property type="entry name" value="CYTOCHROME P450"/>
    <property type="match status" value="1"/>
</dbReference>
<dbReference type="EMBL" id="CAJVCH010298834">
    <property type="protein sequence ID" value="CAG7785564.1"/>
    <property type="molecule type" value="Genomic_DNA"/>
</dbReference>
<dbReference type="GO" id="GO:0004497">
    <property type="term" value="F:monooxygenase activity"/>
    <property type="evidence" value="ECO:0007669"/>
    <property type="project" value="UniProtKB-KW"/>
</dbReference>
<sequence>MDLDLIKQVFVKDFDHFMDRRIIDLNKTDILFSKMLTNKSGKEWKDLRSIMSPTFTTDAFGRYTVDVIASIVFGIETDVFTNKDNSVFRNMGKKAAIFTLLWG</sequence>
<evidence type="ECO:0008006" key="12">
    <source>
        <dbReference type="Google" id="ProtNLM"/>
    </source>
</evidence>
<keyword evidence="6" id="KW-0560">Oxidoreductase</keyword>
<dbReference type="OrthoDB" id="2789670at2759"/>
<keyword evidence="5" id="KW-0479">Metal-binding</keyword>
<evidence type="ECO:0000256" key="2">
    <source>
        <dbReference type="ARBA" id="ARBA00004370"/>
    </source>
</evidence>
<gene>
    <name evidence="10" type="ORF">AFUS01_LOCUS24182</name>
</gene>
<evidence type="ECO:0000256" key="9">
    <source>
        <dbReference type="ARBA" id="ARBA00023136"/>
    </source>
</evidence>
<keyword evidence="11" id="KW-1185">Reference proteome</keyword>
<comment type="cofactor">
    <cofactor evidence="1">
        <name>heme</name>
        <dbReference type="ChEBI" id="CHEBI:30413"/>
    </cofactor>
</comment>
<evidence type="ECO:0000256" key="1">
    <source>
        <dbReference type="ARBA" id="ARBA00001971"/>
    </source>
</evidence>
<evidence type="ECO:0000256" key="4">
    <source>
        <dbReference type="ARBA" id="ARBA00022617"/>
    </source>
</evidence>
<comment type="caution">
    <text evidence="10">The sequence shown here is derived from an EMBL/GenBank/DDBJ whole genome shotgun (WGS) entry which is preliminary data.</text>
</comment>
<keyword evidence="4" id="KW-0349">Heme</keyword>
<dbReference type="Proteomes" id="UP000708208">
    <property type="component" value="Unassembled WGS sequence"/>
</dbReference>
<evidence type="ECO:0000256" key="7">
    <source>
        <dbReference type="ARBA" id="ARBA00023004"/>
    </source>
</evidence>
<evidence type="ECO:0000256" key="6">
    <source>
        <dbReference type="ARBA" id="ARBA00023002"/>
    </source>
</evidence>
<reference evidence="10" key="1">
    <citation type="submission" date="2021-06" db="EMBL/GenBank/DDBJ databases">
        <authorList>
            <person name="Hodson N. C."/>
            <person name="Mongue J. A."/>
            <person name="Jaron S. K."/>
        </authorList>
    </citation>
    <scope>NUCLEOTIDE SEQUENCE</scope>
</reference>
<organism evidence="10 11">
    <name type="scientific">Allacma fusca</name>
    <dbReference type="NCBI Taxonomy" id="39272"/>
    <lineage>
        <taxon>Eukaryota</taxon>
        <taxon>Metazoa</taxon>
        <taxon>Ecdysozoa</taxon>
        <taxon>Arthropoda</taxon>
        <taxon>Hexapoda</taxon>
        <taxon>Collembola</taxon>
        <taxon>Symphypleona</taxon>
        <taxon>Sminthuridae</taxon>
        <taxon>Allacma</taxon>
    </lineage>
</organism>
<comment type="similarity">
    <text evidence="3">Belongs to the cytochrome P450 family.</text>
</comment>
<dbReference type="PANTHER" id="PTHR24292:SF102">
    <property type="entry name" value="CYTOCHROME P450 FAMILY-RELATED"/>
    <property type="match status" value="1"/>
</dbReference>
<comment type="subcellular location">
    <subcellularLocation>
        <location evidence="2">Membrane</location>
    </subcellularLocation>
</comment>
<protein>
    <recommendedName>
        <fullName evidence="12">Cytochrome P450</fullName>
    </recommendedName>
</protein>
<dbReference type="InterPro" id="IPR050476">
    <property type="entry name" value="Insect_CytP450_Detox"/>
</dbReference>
<keyword evidence="9" id="KW-0472">Membrane</keyword>
<dbReference type="GO" id="GO:0016020">
    <property type="term" value="C:membrane"/>
    <property type="evidence" value="ECO:0007669"/>
    <property type="project" value="UniProtKB-SubCell"/>
</dbReference>